<proteinExistence type="predicted"/>
<name>A0A426XIT8_ENSVE</name>
<gene>
    <name evidence="2" type="ORF">B296_00030217</name>
</gene>
<evidence type="ECO:0000313" key="2">
    <source>
        <dbReference type="EMBL" id="RRT39395.1"/>
    </source>
</evidence>
<dbReference type="EMBL" id="AMZH03020220">
    <property type="protein sequence ID" value="RRT39395.1"/>
    <property type="molecule type" value="Genomic_DNA"/>
</dbReference>
<feature type="region of interest" description="Disordered" evidence="1">
    <location>
        <begin position="32"/>
        <end position="54"/>
    </location>
</feature>
<comment type="caution">
    <text evidence="2">The sequence shown here is derived from an EMBL/GenBank/DDBJ whole genome shotgun (WGS) entry which is preliminary data.</text>
</comment>
<dbReference type="AlphaFoldDB" id="A0A426XIT8"/>
<dbReference type="Proteomes" id="UP000287651">
    <property type="component" value="Unassembled WGS sequence"/>
</dbReference>
<evidence type="ECO:0000256" key="1">
    <source>
        <dbReference type="SAM" id="MobiDB-lite"/>
    </source>
</evidence>
<evidence type="ECO:0000313" key="3">
    <source>
        <dbReference type="Proteomes" id="UP000287651"/>
    </source>
</evidence>
<feature type="compositionally biased region" description="Basic and acidic residues" evidence="1">
    <location>
        <begin position="45"/>
        <end position="54"/>
    </location>
</feature>
<accession>A0A426XIT8</accession>
<reference evidence="2 3" key="1">
    <citation type="journal article" date="2014" name="Agronomy (Basel)">
        <title>A Draft Genome Sequence for Ensete ventricosum, the Drought-Tolerant Tree Against Hunger.</title>
        <authorList>
            <person name="Harrison J."/>
            <person name="Moore K.A."/>
            <person name="Paszkiewicz K."/>
            <person name="Jones T."/>
            <person name="Grant M."/>
            <person name="Ambacheew D."/>
            <person name="Muzemil S."/>
            <person name="Studholme D.J."/>
        </authorList>
    </citation>
    <scope>NUCLEOTIDE SEQUENCE [LARGE SCALE GENOMIC DNA]</scope>
</reference>
<organism evidence="2 3">
    <name type="scientific">Ensete ventricosum</name>
    <name type="common">Abyssinian banana</name>
    <name type="synonym">Musa ensete</name>
    <dbReference type="NCBI Taxonomy" id="4639"/>
    <lineage>
        <taxon>Eukaryota</taxon>
        <taxon>Viridiplantae</taxon>
        <taxon>Streptophyta</taxon>
        <taxon>Embryophyta</taxon>
        <taxon>Tracheophyta</taxon>
        <taxon>Spermatophyta</taxon>
        <taxon>Magnoliopsida</taxon>
        <taxon>Liliopsida</taxon>
        <taxon>Zingiberales</taxon>
        <taxon>Musaceae</taxon>
        <taxon>Ensete</taxon>
    </lineage>
</organism>
<protein>
    <submittedName>
        <fullName evidence="2">Uncharacterized protein</fullName>
    </submittedName>
</protein>
<sequence>MYRAQLGMMFLPVWGEEIARGDITSFLRPTRGDVSTRARRRNRPRATDRAGEEQRWTSSFSSLSSFSSPSSSFSLLG</sequence>